<reference evidence="2" key="1">
    <citation type="journal article" date="2023" name="Nat. Commun.">
        <title>Diploid and tetraploid genomes of Acorus and the evolution of monocots.</title>
        <authorList>
            <person name="Ma L."/>
            <person name="Liu K.W."/>
            <person name="Li Z."/>
            <person name="Hsiao Y.Y."/>
            <person name="Qi Y."/>
            <person name="Fu T."/>
            <person name="Tang G.D."/>
            <person name="Zhang D."/>
            <person name="Sun W.H."/>
            <person name="Liu D.K."/>
            <person name="Li Y."/>
            <person name="Chen G.Z."/>
            <person name="Liu X.D."/>
            <person name="Liao X.Y."/>
            <person name="Jiang Y.T."/>
            <person name="Yu X."/>
            <person name="Hao Y."/>
            <person name="Huang J."/>
            <person name="Zhao X.W."/>
            <person name="Ke S."/>
            <person name="Chen Y.Y."/>
            <person name="Wu W.L."/>
            <person name="Hsu J.L."/>
            <person name="Lin Y.F."/>
            <person name="Huang M.D."/>
            <person name="Li C.Y."/>
            <person name="Huang L."/>
            <person name="Wang Z.W."/>
            <person name="Zhao X."/>
            <person name="Zhong W.Y."/>
            <person name="Peng D.H."/>
            <person name="Ahmad S."/>
            <person name="Lan S."/>
            <person name="Zhang J.S."/>
            <person name="Tsai W.C."/>
            <person name="Van de Peer Y."/>
            <person name="Liu Z.J."/>
        </authorList>
    </citation>
    <scope>NUCLEOTIDE SEQUENCE</scope>
    <source>
        <strain evidence="2">SCP</strain>
    </source>
</reference>
<gene>
    <name evidence="2" type="ORF">QJS04_geneDACA005993</name>
</gene>
<reference evidence="2" key="2">
    <citation type="submission" date="2023-06" db="EMBL/GenBank/DDBJ databases">
        <authorList>
            <person name="Ma L."/>
            <person name="Liu K.-W."/>
            <person name="Li Z."/>
            <person name="Hsiao Y.-Y."/>
            <person name="Qi Y."/>
            <person name="Fu T."/>
            <person name="Tang G."/>
            <person name="Zhang D."/>
            <person name="Sun W.-H."/>
            <person name="Liu D.-K."/>
            <person name="Li Y."/>
            <person name="Chen G.-Z."/>
            <person name="Liu X.-D."/>
            <person name="Liao X.-Y."/>
            <person name="Jiang Y.-T."/>
            <person name="Yu X."/>
            <person name="Hao Y."/>
            <person name="Huang J."/>
            <person name="Zhao X.-W."/>
            <person name="Ke S."/>
            <person name="Chen Y.-Y."/>
            <person name="Wu W.-L."/>
            <person name="Hsu J.-L."/>
            <person name="Lin Y.-F."/>
            <person name="Huang M.-D."/>
            <person name="Li C.-Y."/>
            <person name="Huang L."/>
            <person name="Wang Z.-W."/>
            <person name="Zhao X."/>
            <person name="Zhong W.-Y."/>
            <person name="Peng D.-H."/>
            <person name="Ahmad S."/>
            <person name="Lan S."/>
            <person name="Zhang J.-S."/>
            <person name="Tsai W.-C."/>
            <person name="Van De Peer Y."/>
            <person name="Liu Z.-J."/>
        </authorList>
    </citation>
    <scope>NUCLEOTIDE SEQUENCE</scope>
    <source>
        <strain evidence="2">SCP</strain>
        <tissue evidence="2">Leaves</tissue>
    </source>
</reference>
<dbReference type="SUPFAM" id="SSF63825">
    <property type="entry name" value="YWTD domain"/>
    <property type="match status" value="1"/>
</dbReference>
<dbReference type="Pfam" id="PF03478">
    <property type="entry name" value="Beta-prop_KIB1-4"/>
    <property type="match status" value="1"/>
</dbReference>
<evidence type="ECO:0000313" key="2">
    <source>
        <dbReference type="EMBL" id="KAK1272133.1"/>
    </source>
</evidence>
<accession>A0AAV9B700</accession>
<evidence type="ECO:0000313" key="3">
    <source>
        <dbReference type="Proteomes" id="UP001179952"/>
    </source>
</evidence>
<dbReference type="Proteomes" id="UP001179952">
    <property type="component" value="Unassembled WGS sequence"/>
</dbReference>
<organism evidence="2 3">
    <name type="scientific">Acorus gramineus</name>
    <name type="common">Dwarf sweet flag</name>
    <dbReference type="NCBI Taxonomy" id="55184"/>
    <lineage>
        <taxon>Eukaryota</taxon>
        <taxon>Viridiplantae</taxon>
        <taxon>Streptophyta</taxon>
        <taxon>Embryophyta</taxon>
        <taxon>Tracheophyta</taxon>
        <taxon>Spermatophyta</taxon>
        <taxon>Magnoliopsida</taxon>
        <taxon>Liliopsida</taxon>
        <taxon>Acoraceae</taxon>
        <taxon>Acorus</taxon>
    </lineage>
</organism>
<evidence type="ECO:0000259" key="1">
    <source>
        <dbReference type="Pfam" id="PF03478"/>
    </source>
</evidence>
<dbReference type="InterPro" id="IPR050942">
    <property type="entry name" value="F-box_BR-signaling"/>
</dbReference>
<comment type="caution">
    <text evidence="2">The sequence shown here is derived from an EMBL/GenBank/DDBJ whole genome shotgun (WGS) entry which is preliminary data.</text>
</comment>
<keyword evidence="3" id="KW-1185">Reference proteome</keyword>
<feature type="domain" description="KIB1-4 beta-propeller" evidence="1">
    <location>
        <begin position="3"/>
        <end position="216"/>
    </location>
</feature>
<sequence length="245" mass="27968">MIDVNLDLYLLNPFSNAVVLLPSLRTDYSSDGSFEYVLKAVLSAKPTDPNCIIALLCETDDYHMVYYCRPGDARWTLIKTSLEFVTDAVFFNENLYVVNSYAERVAAIDLHKGREMTMAVGPDGFLDWSDNFRYLVAGPSGPLLVVRHLKNLWETRGFELFRLDGTLKKWVETKSLDEGLLFLGRNTSFWLSSSNLKECKGNSIYFMDKYRDLGIFYLEDGSFGSICGLDEKLLCYSYEWVVPVP</sequence>
<dbReference type="AlphaFoldDB" id="A0AAV9B700"/>
<dbReference type="InterPro" id="IPR005174">
    <property type="entry name" value="KIB1-4_b-propeller"/>
</dbReference>
<proteinExistence type="predicted"/>
<dbReference type="EMBL" id="JAUJYN010000005">
    <property type="protein sequence ID" value="KAK1272133.1"/>
    <property type="molecule type" value="Genomic_DNA"/>
</dbReference>
<dbReference type="PANTHER" id="PTHR44259">
    <property type="entry name" value="OS07G0183000 PROTEIN-RELATED"/>
    <property type="match status" value="1"/>
</dbReference>
<name>A0AAV9B700_ACOGR</name>
<protein>
    <submittedName>
        <fullName evidence="2">F-box protein SKIP23</fullName>
    </submittedName>
</protein>